<dbReference type="EMBL" id="CAMXCT010006586">
    <property type="protein sequence ID" value="CAI4016458.1"/>
    <property type="molecule type" value="Genomic_DNA"/>
</dbReference>
<dbReference type="EMBL" id="CAMXCT030006586">
    <property type="protein sequence ID" value="CAL4803770.1"/>
    <property type="molecule type" value="Genomic_DNA"/>
</dbReference>
<organism evidence="3">
    <name type="scientific">Cladocopium goreaui</name>
    <dbReference type="NCBI Taxonomy" id="2562237"/>
    <lineage>
        <taxon>Eukaryota</taxon>
        <taxon>Sar</taxon>
        <taxon>Alveolata</taxon>
        <taxon>Dinophyceae</taxon>
        <taxon>Suessiales</taxon>
        <taxon>Symbiodiniaceae</taxon>
        <taxon>Cladocopium</taxon>
    </lineage>
</organism>
<feature type="compositionally biased region" description="Basic and acidic residues" evidence="2">
    <location>
        <begin position="1373"/>
        <end position="1387"/>
    </location>
</feature>
<reference evidence="3" key="1">
    <citation type="submission" date="2022-10" db="EMBL/GenBank/DDBJ databases">
        <authorList>
            <person name="Chen Y."/>
            <person name="Dougan E. K."/>
            <person name="Chan C."/>
            <person name="Rhodes N."/>
            <person name="Thang M."/>
        </authorList>
    </citation>
    <scope>NUCLEOTIDE SEQUENCE</scope>
</reference>
<keyword evidence="5" id="KW-1185">Reference proteome</keyword>
<dbReference type="GO" id="GO:0003676">
    <property type="term" value="F:nucleic acid binding"/>
    <property type="evidence" value="ECO:0007669"/>
    <property type="project" value="InterPro"/>
</dbReference>
<feature type="region of interest" description="Disordered" evidence="2">
    <location>
        <begin position="54"/>
        <end position="174"/>
    </location>
</feature>
<sequence length="1904" mass="211524">MSERGDRLHFSSRQKAVALPIRFEGYEHKAVSVEHSQWLDTEDLRRCLPILSGAPTPNLSPEALESWNRPVPQDDESDASSLAPLPSGQLDSERDPMHAFQTFGDTKNEITSGGEMPHDMDPNGTEVNENLEPLATGMGGKRAERMGNRRGQVDGKTSAGATSVQGEGEKRENYGHENGLEEALGDQVLQHFQQEAMRLQSQNSMLSKELQKLREEKQRNELNESVAALRLWKRKASRAAELRAQLPMIRTLDGISKPVAGGSAQASFRIATFRVKHNLNVQPSLENLWLFFDLLLAEAEDSVADGRIHGNLALKRLAGEEGKGKGDGSAAADGNGVGSGKKSETNGTAMAMGSSELLSEATKLLKSLHLPSVKKITLQELGDPLMSPSNLMLLGSGATHSLRRARIWDEWNQAHQTVVALAQGSTSNLRLKHGTNTLLSTPEDASFGNGILPMGALSKIGFEIAWGGGDCRVHGPAGEKINVQVVNGCPMIECQLENDSQLSAARAAIVRAIMQQPDLMKHFRSWDLFRPSLVAHHAGLYQLAAMRMMEDQNRLEARFIFALEQPQDPKEYRPQQDIDKSFAGKIVLLKNDFKSLPTMTTRGCLDEVVDEDGVDGNVEDGELPRFEADVEDRPCEEDEAATNRAKTAYDSWMKLVEEHEQVKVKTLTFAEVITSRATGHVLEGLAKIYAKIRSLALPVLRLHADRARELTSKAVQSWCHSRDIVATYTSGSDWKSNGRAENESGIVKRHAKIIMRAHNIDEERWPSLVKHAAERRLRWQLQQVGYPVPDLLPFYTKVLVKRKSWNQRYAAWMWERTPGRVCGPDPWSSLTSGGYCAQLEDGTFLASTDVVVEQSELGEGLTLDLVVQERLQVKCNSEGDHMGVKRLLEMHQETACLRNVFLWAIWILNKQLAFQHSQCWPIKSLIWNFSCKALGLEKKHKEEEKFLVTKTITTEQVYKEWEDWKIAMMSEYTSIVDEQKAVRQVTRAEAQRMAVESNIKYEELPSKVVFTGKMWGKRKVRACICGSYENEVATATYAGVCDASQIRCLIRHAALEKWALYGTDIKCAFLNAERKDRTELIAMFIPYIYVKLGVASHSDVWLADAAMYGLVASPRDWADHRDVTIPTMVWQREENGKKWKGLERHVQKGCRSAIAEVWECAEAESREGDFEQAGVFLWLREEAEFVKSENLDLVRRARACTGAIALACMIYADHPGPSHGARGQLSKPRCVRTIEAFSDISYASTKGYRRRTRELEDKTLSHSSSNFEICSASQRVGLAISWVVNWWRIFLSKIVSGPAFEKALQDLCIAAGEGKKTVGDIGQPSTPQLDMLHWSSSEEESERRVAENIERANYVPTADVDELRAMVSQSRRIQKDPHNKMHGRTPEMYENESSQLPGRRKKKVEKKRLDSDEEEAAAEKARHNDEFARKFVWKEGRFHGGGELFTNGLRCCVIISAELFTIGLWCCIIISARALHNRAVVLRHHLSKSSSQSGCGVASSSQQSSSQSGCGVASSSQQELFTIGLWCCVIISARALHNRAVVLRHHLSRALHNQAVVLRHHLSKSSSQSAVLFATSSARALHHRLCCCDFISARALHNRAVVFATSSQQELFTIGLCCCDFISARALHNRAVLLRLHLSKSSSQSGCAVATSSQQELFTIELRCCAIISARALHNRAVVLRLHLSKSSSQSGCGVACLHFIFTIGLCCCDFISARALHNRAVLLRLHLSKSSSQSAVVLRLISARALHNRAVVLRHHLSKSSSQSGCAVATSSQQELFTIGLCCCDFISARALHNRAEVLRHHLSKSSSQSGCGVATSSQQELFTIGLCCCDFISARALHNWAVLLRLHLSKSSSQSGCGVATSSQQELFTIGLCCCDFISARALHNRAVLLRLHLSKSSSQSG</sequence>
<dbReference type="OrthoDB" id="437812at2759"/>
<dbReference type="InterPro" id="IPR012337">
    <property type="entry name" value="RNaseH-like_sf"/>
</dbReference>
<evidence type="ECO:0000313" key="4">
    <source>
        <dbReference type="EMBL" id="CAL4803770.1"/>
    </source>
</evidence>
<evidence type="ECO:0000313" key="3">
    <source>
        <dbReference type="EMBL" id="CAI4016458.1"/>
    </source>
</evidence>
<feature type="region of interest" description="Disordered" evidence="2">
    <location>
        <begin position="320"/>
        <end position="347"/>
    </location>
</feature>
<evidence type="ECO:0000313" key="5">
    <source>
        <dbReference type="Proteomes" id="UP001152797"/>
    </source>
</evidence>
<feature type="coiled-coil region" evidence="1">
    <location>
        <begin position="189"/>
        <end position="223"/>
    </location>
</feature>
<dbReference type="SUPFAM" id="SSF53098">
    <property type="entry name" value="Ribonuclease H-like"/>
    <property type="match status" value="1"/>
</dbReference>
<name>A0A9P1DX81_9DINO</name>
<dbReference type="Gene3D" id="3.30.420.10">
    <property type="entry name" value="Ribonuclease H-like superfamily/Ribonuclease H"/>
    <property type="match status" value="1"/>
</dbReference>
<accession>A0A9P1DX81</accession>
<proteinExistence type="predicted"/>
<gene>
    <name evidence="3" type="ORF">C1SCF055_LOCUS41200</name>
</gene>
<dbReference type="Proteomes" id="UP001152797">
    <property type="component" value="Unassembled WGS sequence"/>
</dbReference>
<comment type="caution">
    <text evidence="3">The sequence shown here is derived from an EMBL/GenBank/DDBJ whole genome shotgun (WGS) entry which is preliminary data.</text>
</comment>
<feature type="compositionally biased region" description="Basic and acidic residues" evidence="2">
    <location>
        <begin position="141"/>
        <end position="153"/>
    </location>
</feature>
<protein>
    <submittedName>
        <fullName evidence="4">Transposon protein</fullName>
    </submittedName>
</protein>
<reference evidence="4 5" key="2">
    <citation type="submission" date="2024-05" db="EMBL/GenBank/DDBJ databases">
        <authorList>
            <person name="Chen Y."/>
            <person name="Shah S."/>
            <person name="Dougan E. K."/>
            <person name="Thang M."/>
            <person name="Chan C."/>
        </authorList>
    </citation>
    <scope>NUCLEOTIDE SEQUENCE [LARGE SCALE GENOMIC DNA]</scope>
</reference>
<evidence type="ECO:0000256" key="1">
    <source>
        <dbReference type="SAM" id="Coils"/>
    </source>
</evidence>
<feature type="region of interest" description="Disordered" evidence="2">
    <location>
        <begin position="1369"/>
        <end position="1421"/>
    </location>
</feature>
<dbReference type="EMBL" id="CAMXCT020006586">
    <property type="protein sequence ID" value="CAL1169833.1"/>
    <property type="molecule type" value="Genomic_DNA"/>
</dbReference>
<dbReference type="InterPro" id="IPR036397">
    <property type="entry name" value="RNaseH_sf"/>
</dbReference>
<keyword evidence="1" id="KW-0175">Coiled coil</keyword>
<evidence type="ECO:0000256" key="2">
    <source>
        <dbReference type="SAM" id="MobiDB-lite"/>
    </source>
</evidence>